<dbReference type="Gene3D" id="1.10.10.60">
    <property type="entry name" value="Homeodomain-like"/>
    <property type="match status" value="1"/>
</dbReference>
<dbReference type="OrthoDB" id="71867at2"/>
<evidence type="ECO:0000256" key="2">
    <source>
        <dbReference type="ARBA" id="ARBA00023163"/>
    </source>
</evidence>
<dbReference type="SUPFAM" id="SSF48498">
    <property type="entry name" value="Tetracyclin repressor-like, C-terminal domain"/>
    <property type="match status" value="1"/>
</dbReference>
<reference evidence="4 5" key="1">
    <citation type="submission" date="2018-09" db="EMBL/GenBank/DDBJ databases">
        <title>Nocardia yunnanensis sp. nov., an actinomycete isolated from a soil sample.</title>
        <authorList>
            <person name="Zhang J."/>
        </authorList>
    </citation>
    <scope>NUCLEOTIDE SEQUENCE [LARGE SCALE GENOMIC DNA]</scope>
    <source>
        <strain evidence="4 5">CFHS0054</strain>
    </source>
</reference>
<dbReference type="InterPro" id="IPR036271">
    <property type="entry name" value="Tet_transcr_reg_TetR-rel_C_sf"/>
</dbReference>
<proteinExistence type="predicted"/>
<gene>
    <name evidence="4" type="ORF">D7D52_12885</name>
</gene>
<evidence type="ECO:0000259" key="3">
    <source>
        <dbReference type="Pfam" id="PF13305"/>
    </source>
</evidence>
<name>A0A386ZAL1_9NOCA</name>
<dbReference type="Pfam" id="PF13305">
    <property type="entry name" value="TetR_C_33"/>
    <property type="match status" value="1"/>
</dbReference>
<evidence type="ECO:0000313" key="4">
    <source>
        <dbReference type="EMBL" id="AYF74608.1"/>
    </source>
</evidence>
<evidence type="ECO:0000313" key="5">
    <source>
        <dbReference type="Proteomes" id="UP000267164"/>
    </source>
</evidence>
<dbReference type="KEGG" id="nyu:D7D52_12885"/>
<keyword evidence="5" id="KW-1185">Reference proteome</keyword>
<dbReference type="InterPro" id="IPR025996">
    <property type="entry name" value="MT1864/Rv1816-like_C"/>
</dbReference>
<feature type="domain" description="HTH-type transcriptional regulator MT1864/Rv1816-like C-terminal" evidence="3">
    <location>
        <begin position="82"/>
        <end position="179"/>
    </location>
</feature>
<dbReference type="Proteomes" id="UP000267164">
    <property type="component" value="Chromosome"/>
</dbReference>
<evidence type="ECO:0000256" key="1">
    <source>
        <dbReference type="ARBA" id="ARBA00023015"/>
    </source>
</evidence>
<dbReference type="Gene3D" id="1.10.357.10">
    <property type="entry name" value="Tetracycline Repressor, domain 2"/>
    <property type="match status" value="1"/>
</dbReference>
<dbReference type="SUPFAM" id="SSF46689">
    <property type="entry name" value="Homeodomain-like"/>
    <property type="match status" value="1"/>
</dbReference>
<protein>
    <submittedName>
        <fullName evidence="4">TetR/AcrR family transcriptional regulator</fullName>
    </submittedName>
</protein>
<accession>A0A386ZAL1</accession>
<dbReference type="InterPro" id="IPR009057">
    <property type="entry name" value="Homeodomain-like_sf"/>
</dbReference>
<sequence>MPRVGLSRTDVVAAGAALADEVGFGNLALGALAQRVGVRTPSLYKHIESLADLQHGIAALAMAELDQRVRDAMHGLSGSAALAAFANAFRAYVVEHPGRYAATVGARFTGPDDPLLQSGSRVLGSMEAVLRGYGVDEHEMVHALRTLRCTFHGFATLQASDGFQWSDDSEDSFDWMIRFLDRGLTEIGSR</sequence>
<dbReference type="EMBL" id="CP032568">
    <property type="protein sequence ID" value="AYF74608.1"/>
    <property type="molecule type" value="Genomic_DNA"/>
</dbReference>
<keyword evidence="1" id="KW-0805">Transcription regulation</keyword>
<dbReference type="AlphaFoldDB" id="A0A386ZAL1"/>
<organism evidence="4 5">
    <name type="scientific">Nocardia yunnanensis</name>
    <dbReference type="NCBI Taxonomy" id="2382165"/>
    <lineage>
        <taxon>Bacteria</taxon>
        <taxon>Bacillati</taxon>
        <taxon>Actinomycetota</taxon>
        <taxon>Actinomycetes</taxon>
        <taxon>Mycobacteriales</taxon>
        <taxon>Nocardiaceae</taxon>
        <taxon>Nocardia</taxon>
    </lineage>
</organism>
<keyword evidence="2" id="KW-0804">Transcription</keyword>
<dbReference type="RefSeq" id="WP_120736527.1">
    <property type="nucleotide sequence ID" value="NZ_CP032568.1"/>
</dbReference>